<dbReference type="GO" id="GO:0006270">
    <property type="term" value="P:DNA replication initiation"/>
    <property type="evidence" value="ECO:0007669"/>
    <property type="project" value="InterPro"/>
</dbReference>
<gene>
    <name evidence="4" type="ORF">KIN20_037092</name>
</gene>
<dbReference type="GO" id="GO:0005634">
    <property type="term" value="C:nucleus"/>
    <property type="evidence" value="ECO:0007669"/>
    <property type="project" value="TreeGrafter"/>
</dbReference>
<dbReference type="PIRSF" id="PIRSF001767">
    <property type="entry name" value="Cdc6"/>
    <property type="match status" value="1"/>
</dbReference>
<organism evidence="4 5">
    <name type="scientific">Parelaphostrongylus tenuis</name>
    <name type="common">Meningeal worm</name>
    <dbReference type="NCBI Taxonomy" id="148309"/>
    <lineage>
        <taxon>Eukaryota</taxon>
        <taxon>Metazoa</taxon>
        <taxon>Ecdysozoa</taxon>
        <taxon>Nematoda</taxon>
        <taxon>Chromadorea</taxon>
        <taxon>Rhabditida</taxon>
        <taxon>Rhabditina</taxon>
        <taxon>Rhabditomorpha</taxon>
        <taxon>Strongyloidea</taxon>
        <taxon>Metastrongylidae</taxon>
        <taxon>Parelaphostrongylus</taxon>
    </lineage>
</organism>
<feature type="domain" description="AAA+ ATPase" evidence="3">
    <location>
        <begin position="90"/>
        <end position="222"/>
    </location>
</feature>
<dbReference type="AlphaFoldDB" id="A0AAD5WM63"/>
<dbReference type="Pfam" id="PF00004">
    <property type="entry name" value="AAA"/>
    <property type="match status" value="1"/>
</dbReference>
<dbReference type="SUPFAM" id="SSF52540">
    <property type="entry name" value="P-loop containing nucleoside triphosphate hydrolases"/>
    <property type="match status" value="1"/>
</dbReference>
<dbReference type="SMART" id="SM00382">
    <property type="entry name" value="AAA"/>
    <property type="match status" value="1"/>
</dbReference>
<sequence length="406" mass="44144">MVQTRSSRLSLQESSRVSSSRRARVSTIASSIASTSSPLRKSRRVSIHKGSPRGKIATHSAERGIKALHGREREFSTICSWIDKAITTGEPLSAYISGSPGTGKTATMELVCQYFGDRIYSTVLNCASVNSHMEIVKSILDVLKSSARPSMQTLSTTLKKLKKHFVLILDEIDHLATKTNSFLCTTFQWPQTMAAKLIVIGIANSIDLTERLLPKLKMKQPPETLVFAPYSKDEIAEILRSKLSTESNYAMEPSALELCSRKIAAVSGDLRTAFHVIKQSRFDEPGTPLSCRQVLGVLNNVYSSPLVRARLPLQPRLLLAVAVAMSSKKSVVNVASLTAAYSRACDVVNVPRLDGDDLTSALQVLESQSFIKEGPAGQIVLQVDAATAKTAIADNVMIAQVSELNL</sequence>
<dbReference type="PANTHER" id="PTHR10763:SF26">
    <property type="entry name" value="CELL DIVISION CONTROL PROTEIN 6 HOMOLOG"/>
    <property type="match status" value="1"/>
</dbReference>
<keyword evidence="5" id="KW-1185">Reference proteome</keyword>
<dbReference type="PANTHER" id="PTHR10763">
    <property type="entry name" value="CELL DIVISION CONTROL PROTEIN 6-RELATED"/>
    <property type="match status" value="1"/>
</dbReference>
<dbReference type="CDD" id="cd00009">
    <property type="entry name" value="AAA"/>
    <property type="match status" value="1"/>
</dbReference>
<feature type="compositionally biased region" description="Low complexity" evidence="2">
    <location>
        <begin position="1"/>
        <end position="18"/>
    </location>
</feature>
<dbReference type="GO" id="GO:0005524">
    <property type="term" value="F:ATP binding"/>
    <property type="evidence" value="ECO:0007669"/>
    <property type="project" value="InterPro"/>
</dbReference>
<dbReference type="InterPro" id="IPR003593">
    <property type="entry name" value="AAA+_ATPase"/>
</dbReference>
<evidence type="ECO:0000313" key="4">
    <source>
        <dbReference type="EMBL" id="KAJ1374408.1"/>
    </source>
</evidence>
<proteinExistence type="predicted"/>
<dbReference type="Proteomes" id="UP001196413">
    <property type="component" value="Unassembled WGS sequence"/>
</dbReference>
<protein>
    <recommendedName>
        <fullName evidence="3">AAA+ ATPase domain-containing protein</fullName>
    </recommendedName>
</protein>
<dbReference type="GO" id="GO:0051301">
    <property type="term" value="P:cell division"/>
    <property type="evidence" value="ECO:0007669"/>
    <property type="project" value="InterPro"/>
</dbReference>
<evidence type="ECO:0000259" key="3">
    <source>
        <dbReference type="SMART" id="SM00382"/>
    </source>
</evidence>
<dbReference type="GO" id="GO:0003688">
    <property type="term" value="F:DNA replication origin binding"/>
    <property type="evidence" value="ECO:0007669"/>
    <property type="project" value="TreeGrafter"/>
</dbReference>
<accession>A0AAD5WM63</accession>
<name>A0AAD5WM63_PARTN</name>
<feature type="region of interest" description="Disordered" evidence="2">
    <location>
        <begin position="1"/>
        <end position="22"/>
    </location>
</feature>
<evidence type="ECO:0000256" key="2">
    <source>
        <dbReference type="SAM" id="MobiDB-lite"/>
    </source>
</evidence>
<dbReference type="InterPro" id="IPR003959">
    <property type="entry name" value="ATPase_AAA_core"/>
</dbReference>
<dbReference type="GO" id="GO:0033314">
    <property type="term" value="P:mitotic DNA replication checkpoint signaling"/>
    <property type="evidence" value="ECO:0007669"/>
    <property type="project" value="TreeGrafter"/>
</dbReference>
<dbReference type="InterPro" id="IPR050311">
    <property type="entry name" value="ORC1/CDC6"/>
</dbReference>
<dbReference type="InterPro" id="IPR027417">
    <property type="entry name" value="P-loop_NTPase"/>
</dbReference>
<evidence type="ECO:0000313" key="5">
    <source>
        <dbReference type="Proteomes" id="UP001196413"/>
    </source>
</evidence>
<feature type="region of interest" description="Disordered" evidence="2">
    <location>
        <begin position="36"/>
        <end position="55"/>
    </location>
</feature>
<dbReference type="Gene3D" id="3.40.50.300">
    <property type="entry name" value="P-loop containing nucleotide triphosphate hydrolases"/>
    <property type="match status" value="1"/>
</dbReference>
<dbReference type="GO" id="GO:0016887">
    <property type="term" value="F:ATP hydrolysis activity"/>
    <property type="evidence" value="ECO:0007669"/>
    <property type="project" value="InterPro"/>
</dbReference>
<evidence type="ECO:0000256" key="1">
    <source>
        <dbReference type="ARBA" id="ARBA00022705"/>
    </source>
</evidence>
<keyword evidence="1" id="KW-0235">DNA replication</keyword>
<comment type="caution">
    <text evidence="4">The sequence shown here is derived from an EMBL/GenBank/DDBJ whole genome shotgun (WGS) entry which is preliminary data.</text>
</comment>
<feature type="compositionally biased region" description="Basic residues" evidence="2">
    <location>
        <begin position="40"/>
        <end position="52"/>
    </location>
</feature>
<dbReference type="Gene3D" id="1.10.8.60">
    <property type="match status" value="1"/>
</dbReference>
<dbReference type="EMBL" id="JAHQIW010007458">
    <property type="protein sequence ID" value="KAJ1374408.1"/>
    <property type="molecule type" value="Genomic_DNA"/>
</dbReference>
<dbReference type="InterPro" id="IPR016314">
    <property type="entry name" value="Cdc6/18"/>
</dbReference>
<reference evidence="4" key="1">
    <citation type="submission" date="2021-06" db="EMBL/GenBank/DDBJ databases">
        <title>Parelaphostrongylus tenuis whole genome reference sequence.</title>
        <authorList>
            <person name="Garwood T.J."/>
            <person name="Larsen P.A."/>
            <person name="Fountain-Jones N.M."/>
            <person name="Garbe J.R."/>
            <person name="Macchietto M.G."/>
            <person name="Kania S.A."/>
            <person name="Gerhold R.W."/>
            <person name="Richards J.E."/>
            <person name="Wolf T.M."/>
        </authorList>
    </citation>
    <scope>NUCLEOTIDE SEQUENCE</scope>
    <source>
        <strain evidence="4">MNPRO001-30</strain>
        <tissue evidence="4">Meninges</tissue>
    </source>
</reference>